<comment type="similarity">
    <text evidence="2">Belongs to the autoinducer-2 exporter (AI-2E) (TC 2.A.86) family.</text>
</comment>
<accession>A0A6L5X333</accession>
<gene>
    <name evidence="10" type="ORF">FYJ35_02585</name>
</gene>
<evidence type="ECO:0000256" key="7">
    <source>
        <dbReference type="ARBA" id="ARBA00023136"/>
    </source>
</evidence>
<evidence type="ECO:0000313" key="11">
    <source>
        <dbReference type="Proteomes" id="UP000481852"/>
    </source>
</evidence>
<dbReference type="AlphaFoldDB" id="A0A6L5X333"/>
<evidence type="ECO:0000256" key="1">
    <source>
        <dbReference type="ARBA" id="ARBA00004651"/>
    </source>
</evidence>
<evidence type="ECO:0000256" key="4">
    <source>
        <dbReference type="ARBA" id="ARBA00022475"/>
    </source>
</evidence>
<keyword evidence="7 9" id="KW-0472">Membrane</keyword>
<evidence type="ECO:0000256" key="2">
    <source>
        <dbReference type="ARBA" id="ARBA00009773"/>
    </source>
</evidence>
<feature type="region of interest" description="Disordered" evidence="8">
    <location>
        <begin position="1"/>
        <end position="45"/>
    </location>
</feature>
<evidence type="ECO:0000256" key="9">
    <source>
        <dbReference type="SAM" id="Phobius"/>
    </source>
</evidence>
<feature type="transmembrane region" description="Helical" evidence="9">
    <location>
        <begin position="234"/>
        <end position="253"/>
    </location>
</feature>
<keyword evidence="4" id="KW-1003">Cell membrane</keyword>
<keyword evidence="11" id="KW-1185">Reference proteome</keyword>
<name>A0A6L5X333_9FIRM</name>
<sequence length="437" mass="48022">MDKDQKKDQKKDGQTIETDGLKENPGVKGAAADAGKGTPKQEKHFRDRIPNNHRYSVISFYVVFTVVVIFILVRIGDNLDKIALALGAGFHWMRVIFVPLALGFALAYLFAPIVRFFRRRLEKLPYYRKRNKSGLGAAVGITFLIVAAALALGLTFLISAFTHELTVVSFDSITNFINGISKSFNEVYIQLKKWSEQMNISSDALATVTDTITSWAGNLASQAGRAVSDALSHLTGYLANGAFAVIFAVYFSLDADGLKRYGKRFFRSVFPEKATNVMRTAVRDADRVFSGYIRGQLLDALFMMVVVSIALLLLNVKFAVIIGVLTGIGNLVPYVGPFVAYGCTGFVGIMSQDWKKLIVSIIVVFIIQTIDGNIVNPKLLSHAVKVHPMLVIIALLLGSKIGGLGGMILAVPVAALLKVWLDRWVGIMEARKLRQKE</sequence>
<keyword evidence="3" id="KW-0813">Transport</keyword>
<organism evidence="10 11">
    <name type="scientific">Porcincola intestinalis</name>
    <dbReference type="NCBI Taxonomy" id="2606632"/>
    <lineage>
        <taxon>Bacteria</taxon>
        <taxon>Bacillati</taxon>
        <taxon>Bacillota</taxon>
        <taxon>Clostridia</taxon>
        <taxon>Lachnospirales</taxon>
        <taxon>Lachnospiraceae</taxon>
        <taxon>Porcincola</taxon>
    </lineage>
</organism>
<evidence type="ECO:0000256" key="5">
    <source>
        <dbReference type="ARBA" id="ARBA00022692"/>
    </source>
</evidence>
<feature type="transmembrane region" description="Helical" evidence="9">
    <location>
        <begin position="95"/>
        <end position="114"/>
    </location>
</feature>
<dbReference type="PANTHER" id="PTHR21716:SF53">
    <property type="entry name" value="PERMEASE PERM-RELATED"/>
    <property type="match status" value="1"/>
</dbReference>
<feature type="transmembrane region" description="Helical" evidence="9">
    <location>
        <begin position="135"/>
        <end position="161"/>
    </location>
</feature>
<comment type="subcellular location">
    <subcellularLocation>
        <location evidence="1">Cell membrane</location>
        <topology evidence="1">Multi-pass membrane protein</topology>
    </subcellularLocation>
</comment>
<dbReference type="RefSeq" id="WP_154522722.1">
    <property type="nucleotide sequence ID" value="NZ_VULZ01000002.1"/>
</dbReference>
<feature type="transmembrane region" description="Helical" evidence="9">
    <location>
        <begin position="357"/>
        <end position="376"/>
    </location>
</feature>
<dbReference type="Proteomes" id="UP000481852">
    <property type="component" value="Unassembled WGS sequence"/>
</dbReference>
<dbReference type="GO" id="GO:0055085">
    <property type="term" value="P:transmembrane transport"/>
    <property type="evidence" value="ECO:0007669"/>
    <property type="project" value="TreeGrafter"/>
</dbReference>
<reference evidence="10 11" key="1">
    <citation type="submission" date="2019-08" db="EMBL/GenBank/DDBJ databases">
        <title>In-depth cultivation of the pig gut microbiome towards novel bacterial diversity and tailored functional studies.</title>
        <authorList>
            <person name="Wylensek D."/>
            <person name="Hitch T.C.A."/>
            <person name="Clavel T."/>
        </authorList>
    </citation>
    <scope>NUCLEOTIDE SEQUENCE [LARGE SCALE GENOMIC DNA]</scope>
    <source>
        <strain evidence="10 11">Oil+RF-744-WCA-WT-11</strain>
    </source>
</reference>
<feature type="transmembrane region" description="Helical" evidence="9">
    <location>
        <begin position="388"/>
        <end position="421"/>
    </location>
</feature>
<comment type="caution">
    <text evidence="10">The sequence shown here is derived from an EMBL/GenBank/DDBJ whole genome shotgun (WGS) entry which is preliminary data.</text>
</comment>
<protein>
    <submittedName>
        <fullName evidence="10">AI-2E family transporter</fullName>
    </submittedName>
</protein>
<evidence type="ECO:0000256" key="3">
    <source>
        <dbReference type="ARBA" id="ARBA00022448"/>
    </source>
</evidence>
<feature type="transmembrane region" description="Helical" evidence="9">
    <location>
        <begin position="300"/>
        <end position="325"/>
    </location>
</feature>
<feature type="transmembrane region" description="Helical" evidence="9">
    <location>
        <begin position="55"/>
        <end position="75"/>
    </location>
</feature>
<dbReference type="GO" id="GO:0005886">
    <property type="term" value="C:plasma membrane"/>
    <property type="evidence" value="ECO:0007669"/>
    <property type="project" value="UniProtKB-SubCell"/>
</dbReference>
<feature type="transmembrane region" description="Helical" evidence="9">
    <location>
        <begin position="331"/>
        <end position="350"/>
    </location>
</feature>
<dbReference type="PANTHER" id="PTHR21716">
    <property type="entry name" value="TRANSMEMBRANE PROTEIN"/>
    <property type="match status" value="1"/>
</dbReference>
<evidence type="ECO:0000313" key="10">
    <source>
        <dbReference type="EMBL" id="MSS13937.1"/>
    </source>
</evidence>
<dbReference type="EMBL" id="VULZ01000002">
    <property type="protein sequence ID" value="MSS13937.1"/>
    <property type="molecule type" value="Genomic_DNA"/>
</dbReference>
<evidence type="ECO:0000256" key="8">
    <source>
        <dbReference type="SAM" id="MobiDB-lite"/>
    </source>
</evidence>
<keyword evidence="5 9" id="KW-0812">Transmembrane</keyword>
<evidence type="ECO:0000256" key="6">
    <source>
        <dbReference type="ARBA" id="ARBA00022989"/>
    </source>
</evidence>
<feature type="compositionally biased region" description="Low complexity" evidence="8">
    <location>
        <begin position="26"/>
        <end position="37"/>
    </location>
</feature>
<dbReference type="InterPro" id="IPR002549">
    <property type="entry name" value="AI-2E-like"/>
</dbReference>
<feature type="compositionally biased region" description="Basic and acidic residues" evidence="8">
    <location>
        <begin position="1"/>
        <end position="22"/>
    </location>
</feature>
<proteinExistence type="inferred from homology"/>
<dbReference type="Pfam" id="PF01594">
    <property type="entry name" value="AI-2E_transport"/>
    <property type="match status" value="1"/>
</dbReference>
<keyword evidence="6 9" id="KW-1133">Transmembrane helix</keyword>